<evidence type="ECO:0000313" key="8">
    <source>
        <dbReference type="Proteomes" id="UP000286100"/>
    </source>
</evidence>
<dbReference type="Proteomes" id="UP000286100">
    <property type="component" value="Unassembled WGS sequence"/>
</dbReference>
<dbReference type="OrthoDB" id="9773738at2"/>
<feature type="domain" description="Metallo-beta-lactamase" evidence="6">
    <location>
        <begin position="58"/>
        <end position="258"/>
    </location>
</feature>
<evidence type="ECO:0000256" key="4">
    <source>
        <dbReference type="ARBA" id="ARBA00022833"/>
    </source>
</evidence>
<dbReference type="InterPro" id="IPR001279">
    <property type="entry name" value="Metallo-B-lactamas"/>
</dbReference>
<protein>
    <submittedName>
        <fullName evidence="7">N-acyl homoserine lactonase family protein</fullName>
    </submittedName>
</protein>
<dbReference type="AlphaFoldDB" id="A0A418W6H3"/>
<feature type="chain" id="PRO_5019550362" evidence="5">
    <location>
        <begin position="21"/>
        <end position="274"/>
    </location>
</feature>
<evidence type="ECO:0000256" key="5">
    <source>
        <dbReference type="SAM" id="SignalP"/>
    </source>
</evidence>
<dbReference type="Gene3D" id="3.60.15.10">
    <property type="entry name" value="Ribonuclease Z/Hydroxyacylglutathione hydrolase-like"/>
    <property type="match status" value="1"/>
</dbReference>
<dbReference type="EMBL" id="QYUM01000004">
    <property type="protein sequence ID" value="RJF85612.1"/>
    <property type="molecule type" value="Genomic_DNA"/>
</dbReference>
<keyword evidence="4" id="KW-0862">Zinc</keyword>
<name>A0A418W6H3_9SPHN</name>
<dbReference type="PANTHER" id="PTHR42978:SF3">
    <property type="entry name" value="BLR3078 PROTEIN"/>
    <property type="match status" value="1"/>
</dbReference>
<evidence type="ECO:0000256" key="2">
    <source>
        <dbReference type="ARBA" id="ARBA00022723"/>
    </source>
</evidence>
<evidence type="ECO:0000256" key="3">
    <source>
        <dbReference type="ARBA" id="ARBA00022801"/>
    </source>
</evidence>
<comment type="similarity">
    <text evidence="1">Belongs to the metallo-beta-lactamase superfamily.</text>
</comment>
<dbReference type="Pfam" id="PF00753">
    <property type="entry name" value="Lactamase_B"/>
    <property type="match status" value="1"/>
</dbReference>
<reference evidence="7 8" key="1">
    <citation type="submission" date="2018-09" db="EMBL/GenBank/DDBJ databases">
        <authorList>
            <person name="Zhu H."/>
        </authorList>
    </citation>
    <scope>NUCLEOTIDE SEQUENCE [LARGE SCALE GENOMIC DNA]</scope>
    <source>
        <strain evidence="7 8">K2R01-6</strain>
    </source>
</reference>
<evidence type="ECO:0000313" key="7">
    <source>
        <dbReference type="EMBL" id="RJF85612.1"/>
    </source>
</evidence>
<accession>A0A418W6H3</accession>
<evidence type="ECO:0000256" key="1">
    <source>
        <dbReference type="ARBA" id="ARBA00007749"/>
    </source>
</evidence>
<dbReference type="GO" id="GO:0016787">
    <property type="term" value="F:hydrolase activity"/>
    <property type="evidence" value="ECO:0007669"/>
    <property type="project" value="UniProtKB-KW"/>
</dbReference>
<dbReference type="PANTHER" id="PTHR42978">
    <property type="entry name" value="QUORUM-QUENCHING LACTONASE YTNP-RELATED-RELATED"/>
    <property type="match status" value="1"/>
</dbReference>
<proteinExistence type="inferred from homology"/>
<keyword evidence="5" id="KW-0732">Signal</keyword>
<dbReference type="GO" id="GO:0046872">
    <property type="term" value="F:metal ion binding"/>
    <property type="evidence" value="ECO:0007669"/>
    <property type="project" value="UniProtKB-KW"/>
</dbReference>
<keyword evidence="2" id="KW-0479">Metal-binding</keyword>
<comment type="caution">
    <text evidence="7">The sequence shown here is derived from an EMBL/GenBank/DDBJ whole genome shotgun (WGS) entry which is preliminary data.</text>
</comment>
<keyword evidence="8" id="KW-1185">Reference proteome</keyword>
<dbReference type="SUPFAM" id="SSF56281">
    <property type="entry name" value="Metallo-hydrolase/oxidoreductase"/>
    <property type="match status" value="1"/>
</dbReference>
<dbReference type="InterPro" id="IPR051013">
    <property type="entry name" value="MBL_superfamily_lactonases"/>
</dbReference>
<sequence>MVLLFGGALLSGIAAWAAMAQGEAKITLQAIQCGQLKQEDLAWFSDTMRFKGEKRELVAGCFLIRHPKGVLLWDTGLTAQLVGATNGPPGLTLDKSLTDKLKESGIQPGAITYVGISHYHPDHTGGAAEFPGAELLMGEGDWNAVKAMKPEDRSAQQLTHWLSGKGKVRPVKGDLDVFGDGTVTMLTMPGHTPGHSALLVRLPKSGAVLLSGDQYHFRENRAVRGVPSFNTNRADTLASHDRFEEIAKNLQARVIIQHDPRDMAELPAFPAALN</sequence>
<keyword evidence="3" id="KW-0378">Hydrolase</keyword>
<evidence type="ECO:0000259" key="6">
    <source>
        <dbReference type="SMART" id="SM00849"/>
    </source>
</evidence>
<dbReference type="CDD" id="cd07729">
    <property type="entry name" value="AHL_lactonase_MBL-fold"/>
    <property type="match status" value="1"/>
</dbReference>
<feature type="signal peptide" evidence="5">
    <location>
        <begin position="1"/>
        <end position="20"/>
    </location>
</feature>
<dbReference type="InterPro" id="IPR036866">
    <property type="entry name" value="RibonucZ/Hydroxyglut_hydro"/>
</dbReference>
<gene>
    <name evidence="7" type="ORF">D3876_16995</name>
</gene>
<organism evidence="7 8">
    <name type="scientific">Sphingomonas cavernae</name>
    <dbReference type="NCBI Taxonomy" id="2320861"/>
    <lineage>
        <taxon>Bacteria</taxon>
        <taxon>Pseudomonadati</taxon>
        <taxon>Pseudomonadota</taxon>
        <taxon>Alphaproteobacteria</taxon>
        <taxon>Sphingomonadales</taxon>
        <taxon>Sphingomonadaceae</taxon>
        <taxon>Sphingomonas</taxon>
    </lineage>
</organism>
<dbReference type="SMART" id="SM00849">
    <property type="entry name" value="Lactamase_B"/>
    <property type="match status" value="1"/>
</dbReference>